<reference evidence="15 16" key="1">
    <citation type="submission" date="2020-04" db="EMBL/GenBank/DDBJ databases">
        <title>Perkinsus olseni comparative genomics.</title>
        <authorList>
            <person name="Bogema D.R."/>
        </authorList>
    </citation>
    <scope>NUCLEOTIDE SEQUENCE [LARGE SCALE GENOMIC DNA]</scope>
    <source>
        <strain evidence="15">00978-12</strain>
    </source>
</reference>
<keyword evidence="5 9" id="KW-0547">Nucleotide-binding</keyword>
<proteinExistence type="inferred from homology"/>
<feature type="domain" description="TmcA/NAT10 N-terminal" evidence="12">
    <location>
        <begin position="50"/>
        <end position="207"/>
    </location>
</feature>
<keyword evidence="2 9" id="KW-0698">rRNA processing</keyword>
<dbReference type="InterPro" id="IPR032672">
    <property type="entry name" value="TmcA/NAT10/Kre33"/>
</dbReference>
<dbReference type="GO" id="GO:0005524">
    <property type="term" value="F:ATP binding"/>
    <property type="evidence" value="ECO:0007669"/>
    <property type="project" value="UniProtKB-UniRule"/>
</dbReference>
<evidence type="ECO:0000259" key="11">
    <source>
        <dbReference type="Pfam" id="PF05127"/>
    </source>
</evidence>
<accession>A0A7J6NXV4</accession>
<dbReference type="Pfam" id="PF13725">
    <property type="entry name" value="tRNA_bind_2"/>
    <property type="match status" value="1"/>
</dbReference>
<gene>
    <name evidence="15" type="primary">NAT10_1</name>
    <name evidence="15" type="ORF">FOZ60_002491</name>
</gene>
<feature type="region of interest" description="Disordered" evidence="10">
    <location>
        <begin position="356"/>
        <end position="379"/>
    </location>
</feature>
<dbReference type="InterPro" id="IPR033688">
    <property type="entry name" value="NAT10"/>
</dbReference>
<comment type="subcellular location">
    <subcellularLocation>
        <location evidence="1 9">Nucleus</location>
        <location evidence="1 9">Nucleolus</location>
    </subcellularLocation>
</comment>
<dbReference type="Proteomes" id="UP000541610">
    <property type="component" value="Unassembled WGS sequence"/>
</dbReference>
<evidence type="ECO:0000256" key="8">
    <source>
        <dbReference type="ARBA" id="ARBA00023315"/>
    </source>
</evidence>
<dbReference type="InterPro" id="IPR027417">
    <property type="entry name" value="P-loop_NTPase"/>
</dbReference>
<keyword evidence="3 9" id="KW-0808">Transferase</keyword>
<dbReference type="InterPro" id="IPR013562">
    <property type="entry name" value="TmcA/NAT10_N"/>
</dbReference>
<evidence type="ECO:0000256" key="3">
    <source>
        <dbReference type="ARBA" id="ARBA00022679"/>
    </source>
</evidence>
<feature type="compositionally biased region" description="Basic and acidic residues" evidence="10">
    <location>
        <begin position="1045"/>
        <end position="1054"/>
    </location>
</feature>
<dbReference type="EMBL" id="JABANP010000144">
    <property type="protein sequence ID" value="KAF4688685.1"/>
    <property type="molecule type" value="Genomic_DNA"/>
</dbReference>
<evidence type="ECO:0000256" key="7">
    <source>
        <dbReference type="ARBA" id="ARBA00023242"/>
    </source>
</evidence>
<dbReference type="Gene3D" id="3.40.630.30">
    <property type="match status" value="1"/>
</dbReference>
<evidence type="ECO:0000256" key="9">
    <source>
        <dbReference type="HAMAP-Rule" id="MF_03211"/>
    </source>
</evidence>
<feature type="region of interest" description="Disordered" evidence="10">
    <location>
        <begin position="680"/>
        <end position="718"/>
    </location>
</feature>
<feature type="region of interest" description="Disordered" evidence="10">
    <location>
        <begin position="965"/>
        <end position="997"/>
    </location>
</feature>
<evidence type="ECO:0000259" key="12">
    <source>
        <dbReference type="Pfam" id="PF08351"/>
    </source>
</evidence>
<feature type="compositionally biased region" description="Acidic residues" evidence="10">
    <location>
        <begin position="683"/>
        <end position="707"/>
    </location>
</feature>
<evidence type="ECO:0000256" key="10">
    <source>
        <dbReference type="SAM" id="MobiDB-lite"/>
    </source>
</evidence>
<feature type="region of interest" description="Disordered" evidence="10">
    <location>
        <begin position="1045"/>
        <end position="1085"/>
    </location>
</feature>
<evidence type="ECO:0000259" key="14">
    <source>
        <dbReference type="Pfam" id="PF13725"/>
    </source>
</evidence>
<dbReference type="GO" id="GO:0051391">
    <property type="term" value="P:tRNA acetylation"/>
    <property type="evidence" value="ECO:0007669"/>
    <property type="project" value="UniProtKB-UniRule"/>
</dbReference>
<dbReference type="Gene3D" id="3.40.50.300">
    <property type="entry name" value="P-loop containing nucleotide triphosphate hydrolases"/>
    <property type="match status" value="1"/>
</dbReference>
<evidence type="ECO:0000256" key="4">
    <source>
        <dbReference type="ARBA" id="ARBA00022694"/>
    </source>
</evidence>
<dbReference type="InterPro" id="IPR027992">
    <property type="entry name" value="tRNA_bind_dom"/>
</dbReference>
<feature type="binding site" evidence="9">
    <location>
        <position position="764"/>
    </location>
    <ligand>
        <name>acetyl-CoA</name>
        <dbReference type="ChEBI" id="CHEBI:57288"/>
    </ligand>
</feature>
<comment type="caution">
    <text evidence="15">The sequence shown here is derived from an EMBL/GenBank/DDBJ whole genome shotgun (WGS) entry which is preliminary data.</text>
</comment>
<keyword evidence="4 9" id="KW-0819">tRNA processing</keyword>
<dbReference type="InterPro" id="IPR007807">
    <property type="entry name" value="TcmA/NAT10_helicase"/>
</dbReference>
<evidence type="ECO:0000259" key="13">
    <source>
        <dbReference type="Pfam" id="PF13718"/>
    </source>
</evidence>
<keyword evidence="7 9" id="KW-0539">Nucleus</keyword>
<keyword evidence="6 9" id="KW-0067">ATP-binding</keyword>
<dbReference type="GO" id="GO:0030686">
    <property type="term" value="C:90S preribosome"/>
    <property type="evidence" value="ECO:0007669"/>
    <property type="project" value="TreeGrafter"/>
</dbReference>
<dbReference type="OrthoDB" id="10067491at2759"/>
<organism evidence="15 16">
    <name type="scientific">Perkinsus olseni</name>
    <name type="common">Perkinsus atlanticus</name>
    <dbReference type="NCBI Taxonomy" id="32597"/>
    <lineage>
        <taxon>Eukaryota</taxon>
        <taxon>Sar</taxon>
        <taxon>Alveolata</taxon>
        <taxon>Perkinsozoa</taxon>
        <taxon>Perkinsea</taxon>
        <taxon>Perkinsida</taxon>
        <taxon>Perkinsidae</taxon>
        <taxon>Perkinsus</taxon>
    </lineage>
</organism>
<dbReference type="AlphaFoldDB" id="A0A7J6NXV4"/>
<dbReference type="Pfam" id="PF08351">
    <property type="entry name" value="TmcA_N"/>
    <property type="match status" value="1"/>
</dbReference>
<dbReference type="Gene3D" id="3.40.50.11040">
    <property type="match status" value="1"/>
</dbReference>
<comment type="function">
    <text evidence="9">RNA cytidine acetyltransferase with specificity toward both 18S rRNA and tRNAs. Catalyzes the formation of N(4)-acetylcytidine (ac4C) in 18S rRNA. Required for early nucleolar cleavages of precursor rRNA at sites A0, A1 and A2 during 18S rRNA synthesis. Catalyzes the formation of ac4C in serine and leucine tRNAs. Requires a tRNA-binding adapter protein for full tRNA acetyltransferase activity but not for 18S rRNA acetylation.</text>
</comment>
<protein>
    <recommendedName>
        <fullName evidence="9">RNA cytidine acetyltransferase</fullName>
        <ecNumber evidence="9">2.3.1.-</ecNumber>
    </recommendedName>
    <alternativeName>
        <fullName evidence="9">18S rRNA cytosine acetyltransferase</fullName>
    </alternativeName>
</protein>
<dbReference type="GO" id="GO:0005730">
    <property type="term" value="C:nucleolus"/>
    <property type="evidence" value="ECO:0007669"/>
    <property type="project" value="UniProtKB-SubCell"/>
</dbReference>
<evidence type="ECO:0000256" key="2">
    <source>
        <dbReference type="ARBA" id="ARBA00022552"/>
    </source>
</evidence>
<dbReference type="GO" id="GO:0000049">
    <property type="term" value="F:tRNA binding"/>
    <property type="evidence" value="ECO:0007669"/>
    <property type="project" value="TreeGrafter"/>
</dbReference>
<comment type="caution">
    <text evidence="9">Lacks conserved residue(s) required for the propagation of feature annotation.</text>
</comment>
<feature type="domain" description="TcmA/NAT10 helicase" evidence="11">
    <location>
        <begin position="293"/>
        <end position="508"/>
    </location>
</feature>
<dbReference type="Pfam" id="PF13718">
    <property type="entry name" value="GNAT_acetyltr_2"/>
    <property type="match status" value="1"/>
</dbReference>
<feature type="compositionally biased region" description="Acidic residues" evidence="10">
    <location>
        <begin position="977"/>
        <end position="997"/>
    </location>
</feature>
<keyword evidence="8 9" id="KW-0012">Acyltransferase</keyword>
<dbReference type="GO" id="GO:1904812">
    <property type="term" value="P:rRNA acetylation involved in maturation of SSU-rRNA"/>
    <property type="evidence" value="ECO:0007669"/>
    <property type="project" value="InterPro"/>
</dbReference>
<sequence>MLRILWLEGGHSATSAIARPLSGSLFVVVGDNGKDQVTNLHYLLSKITTKKPSVLWCYKKDLGFSSNRRKRGRNIKKAIKQGKYDTATDDPFELFLSEVHVSWSGTDIRFCYYRDSESILGKTYDMCVLSDFEALTPNLLCRTMETVSGGGIVMVMLRTMSSLKQLYSTVMDAHSKFRGEDHDTVEPRFNERFILSLADCRNCLVVDDELNVLPVSQATLGSISETSSSENVDQAELATANDEAERDALVGELDPDSTLSKVVKLAKTCDQAKAVMSFGQVITSQNMGQVVSLTAARGRGKSASLGMAIALAITQGYSNVFVTAPSPENLTTLFEFVLKTFESLGYAEHQDYSLVQQQTGSEEDGSDSRARLETGGGGHRGVNKPLVRINVYKTHRQTIQYVSPADSKYISQGELLVIDEAAAIPLPVVKSLLGTGQHITLMSSTVQGYEGTGRALSLKLIAELRKQQKGSRNDPNGKHLTELSLETPIRYASGDGLEAWLGRLLCLDATSPPTLRNLDGLPMPEQCELYLVNRDTLFSYHKASEVFLRNMQSLFVSSHYKNSPNDLLLMSDAPKHHVFALLPPLSKSQGRLPEVLVSIQVCAEGRLSRSAQSQALRRGEMRPSGDMIPWTLGQQYPDSSFGSLAGVRVVRIACHPSLQRKGYATEALKQLEAFLEGKMAGAADDDEESSSDEEESGDEEPAADSEEATANKTAALHTERIAPKKSVAPLLSKLSDVESLFPGGVDYLGTSFGLTLQLFNFWHKSGLVPLYVRQTANEITGECSAIMVRNCSQGGDDWLRKLSVDFNGRFVRLLSSSPFRHMQTELALSVVSAAELPEKEEDRVLPSISKSNVLEFLSRYDVHRLQQYGKNLVDYHLVTDLIPVVANLYFTHRLPSINLSSLQKAVLLGMGLQRRSVDDLASKEFGNRLRPTQLLALFNKAVYKLANQLLKGMIEDIEKDELQRKEEAKKHNGPSTEEVEEEVGEEEEEVVELPENTLEEDQALAGEEVDKELLAKKRELLLDSLMSSQGGGSFEKYNVSSLDEEKIAKGEKVGNRVLVQRDSAEKKRKRSSHGGGGRSGKKAHK</sequence>
<feature type="binding site" evidence="9">
    <location>
        <begin position="298"/>
        <end position="307"/>
    </location>
    <ligand>
        <name>ATP</name>
        <dbReference type="ChEBI" id="CHEBI:30616"/>
    </ligand>
</feature>
<dbReference type="PANTHER" id="PTHR10925">
    <property type="entry name" value="N-ACETYLTRANSFERASE 10"/>
    <property type="match status" value="1"/>
</dbReference>
<name>A0A7J6NXV4_PEROL</name>
<dbReference type="GO" id="GO:1990883">
    <property type="term" value="F:18S rRNA cytidine N-acetyltransferase activity"/>
    <property type="evidence" value="ECO:0007669"/>
    <property type="project" value="TreeGrafter"/>
</dbReference>
<evidence type="ECO:0000256" key="6">
    <source>
        <dbReference type="ARBA" id="ARBA00022840"/>
    </source>
</evidence>
<feature type="domain" description="N-acetyltransferase" evidence="13">
    <location>
        <begin position="551"/>
        <end position="791"/>
    </location>
</feature>
<feature type="domain" description="Possible tRNA binding" evidence="14">
    <location>
        <begin position="798"/>
        <end position="1023"/>
    </location>
</feature>
<evidence type="ECO:0000313" key="15">
    <source>
        <dbReference type="EMBL" id="KAF4688685.1"/>
    </source>
</evidence>
<comment type="similarity">
    <text evidence="9">Belongs to the RNA cytidine acetyltransferase family. NAT10 subfamily.</text>
</comment>
<dbReference type="Pfam" id="PF05127">
    <property type="entry name" value="NAT10_TcmA_helicase"/>
    <property type="match status" value="1"/>
</dbReference>
<dbReference type="PANTHER" id="PTHR10925:SF5">
    <property type="entry name" value="RNA CYTIDINE ACETYLTRANSFERASE"/>
    <property type="match status" value="1"/>
</dbReference>
<evidence type="ECO:0000256" key="5">
    <source>
        <dbReference type="ARBA" id="ARBA00022741"/>
    </source>
</evidence>
<dbReference type="InterPro" id="IPR000182">
    <property type="entry name" value="GNAT_dom"/>
</dbReference>
<dbReference type="EC" id="2.3.1.-" evidence="9"/>
<feature type="binding site" evidence="9">
    <location>
        <position position="490"/>
    </location>
    <ligand>
        <name>ATP</name>
        <dbReference type="ChEBI" id="CHEBI:30616"/>
    </ligand>
</feature>
<comment type="catalytic activity">
    <reaction evidence="9">
        <text>a cytidine in tRNA + acetyl-CoA + ATP + H2O = an N(4)-acetylcytidine in tRNA + ADP + phosphate + CoA + H(+)</text>
        <dbReference type="Rhea" id="RHEA:53876"/>
        <dbReference type="Rhea" id="RHEA-COMP:13670"/>
        <dbReference type="Rhea" id="RHEA-COMP:13671"/>
        <dbReference type="ChEBI" id="CHEBI:15377"/>
        <dbReference type="ChEBI" id="CHEBI:15378"/>
        <dbReference type="ChEBI" id="CHEBI:30616"/>
        <dbReference type="ChEBI" id="CHEBI:43474"/>
        <dbReference type="ChEBI" id="CHEBI:57287"/>
        <dbReference type="ChEBI" id="CHEBI:57288"/>
        <dbReference type="ChEBI" id="CHEBI:74900"/>
        <dbReference type="ChEBI" id="CHEBI:82748"/>
        <dbReference type="ChEBI" id="CHEBI:456216"/>
    </reaction>
</comment>
<dbReference type="HAMAP" id="MF_03211">
    <property type="entry name" value="RNA_acetyltr_Nat10"/>
    <property type="match status" value="1"/>
</dbReference>
<comment type="catalytic activity">
    <reaction evidence="9">
        <text>a cytidine in 18S rRNA + acetyl-CoA + ATP + H2O = an N(4)-acetylcytidine in 18S rRNA + ADP + phosphate + CoA + H(+)</text>
        <dbReference type="Rhea" id="RHEA:51424"/>
        <dbReference type="Rhea" id="RHEA-COMP:13575"/>
        <dbReference type="Rhea" id="RHEA-COMP:13576"/>
        <dbReference type="ChEBI" id="CHEBI:15377"/>
        <dbReference type="ChEBI" id="CHEBI:15378"/>
        <dbReference type="ChEBI" id="CHEBI:30616"/>
        <dbReference type="ChEBI" id="CHEBI:43474"/>
        <dbReference type="ChEBI" id="CHEBI:57287"/>
        <dbReference type="ChEBI" id="CHEBI:57288"/>
        <dbReference type="ChEBI" id="CHEBI:74900"/>
        <dbReference type="ChEBI" id="CHEBI:82748"/>
        <dbReference type="ChEBI" id="CHEBI:456216"/>
    </reaction>
</comment>
<evidence type="ECO:0000313" key="16">
    <source>
        <dbReference type="Proteomes" id="UP000541610"/>
    </source>
</evidence>
<evidence type="ECO:0000256" key="1">
    <source>
        <dbReference type="ARBA" id="ARBA00004604"/>
    </source>
</evidence>